<dbReference type="OMA" id="IDTVAWV"/>
<dbReference type="Pfam" id="PF00293">
    <property type="entry name" value="NUDIX"/>
    <property type="match status" value="1"/>
</dbReference>
<protein>
    <submittedName>
        <fullName evidence="4">NUDIX domain-containing protein</fullName>
    </submittedName>
</protein>
<dbReference type="PANTHER" id="PTHR43046:SF2">
    <property type="entry name" value="8-OXO-DGTP DIPHOSPHATASE-RELATED"/>
    <property type="match status" value="1"/>
</dbReference>
<dbReference type="Proteomes" id="UP000219947">
    <property type="component" value="Unassembled WGS sequence"/>
</dbReference>
<organism evidence="4 5">
    <name type="scientific">Rothia dentocariosa</name>
    <dbReference type="NCBI Taxonomy" id="2047"/>
    <lineage>
        <taxon>Bacteria</taxon>
        <taxon>Bacillati</taxon>
        <taxon>Actinomycetota</taxon>
        <taxon>Actinomycetes</taxon>
        <taxon>Micrococcales</taxon>
        <taxon>Micrococcaceae</taxon>
        <taxon>Rothia</taxon>
    </lineage>
</organism>
<dbReference type="PROSITE" id="PS00893">
    <property type="entry name" value="NUDIX_BOX"/>
    <property type="match status" value="1"/>
</dbReference>
<proteinExistence type="predicted"/>
<dbReference type="PROSITE" id="PS51462">
    <property type="entry name" value="NUDIX"/>
    <property type="match status" value="1"/>
</dbReference>
<accession>A0A2A8D8P5</accession>
<keyword evidence="5" id="KW-1185">Reference proteome</keyword>
<evidence type="ECO:0000259" key="3">
    <source>
        <dbReference type="PROSITE" id="PS51462"/>
    </source>
</evidence>
<dbReference type="EMBL" id="PDEV01000001">
    <property type="protein sequence ID" value="PEN17137.1"/>
    <property type="molecule type" value="Genomic_DNA"/>
</dbReference>
<dbReference type="AlphaFoldDB" id="A0A2A8D8P5"/>
<dbReference type="GeneID" id="29742381"/>
<dbReference type="Gene3D" id="3.90.79.10">
    <property type="entry name" value="Nucleoside Triphosphate Pyrophosphohydrolase"/>
    <property type="match status" value="1"/>
</dbReference>
<keyword evidence="2" id="KW-0378">Hydrolase</keyword>
<reference evidence="4" key="1">
    <citation type="submission" date="2017-10" db="EMBL/GenBank/DDBJ databases">
        <title>Kefir isolates.</title>
        <authorList>
            <person name="Kim Y."/>
            <person name="Blasche S."/>
        </authorList>
    </citation>
    <scope>NUCLEOTIDE SEQUENCE [LARGE SCALE GENOMIC DNA]</scope>
    <source>
        <strain evidence="4">OG2-2</strain>
    </source>
</reference>
<comment type="cofactor">
    <cofactor evidence="1">
        <name>Mg(2+)</name>
        <dbReference type="ChEBI" id="CHEBI:18420"/>
    </cofactor>
</comment>
<dbReference type="InterPro" id="IPR015797">
    <property type="entry name" value="NUDIX_hydrolase-like_dom_sf"/>
</dbReference>
<comment type="caution">
    <text evidence="4">The sequence shown here is derived from an EMBL/GenBank/DDBJ whole genome shotgun (WGS) entry which is preliminary data.</text>
</comment>
<dbReference type="SUPFAM" id="SSF55811">
    <property type="entry name" value="Nudix"/>
    <property type="match status" value="1"/>
</dbReference>
<dbReference type="InterPro" id="IPR000086">
    <property type="entry name" value="NUDIX_hydrolase_dom"/>
</dbReference>
<gene>
    <name evidence="4" type="ORF">CRM92_03720</name>
</gene>
<name>A0A2A8D8P5_9MICC</name>
<dbReference type="PANTHER" id="PTHR43046">
    <property type="entry name" value="GDP-MANNOSE MANNOSYL HYDROLASE"/>
    <property type="match status" value="1"/>
</dbReference>
<feature type="domain" description="Nudix hydrolase" evidence="3">
    <location>
        <begin position="12"/>
        <end position="148"/>
    </location>
</feature>
<dbReference type="InterPro" id="IPR020084">
    <property type="entry name" value="NUDIX_hydrolase_CS"/>
</dbReference>
<evidence type="ECO:0000256" key="2">
    <source>
        <dbReference type="ARBA" id="ARBA00022801"/>
    </source>
</evidence>
<evidence type="ECO:0000313" key="5">
    <source>
        <dbReference type="Proteomes" id="UP000219947"/>
    </source>
</evidence>
<dbReference type="GO" id="GO:0016787">
    <property type="term" value="F:hydrolase activity"/>
    <property type="evidence" value="ECO:0007669"/>
    <property type="project" value="UniProtKB-KW"/>
</dbReference>
<evidence type="ECO:0000313" key="4">
    <source>
        <dbReference type="EMBL" id="PEN17137.1"/>
    </source>
</evidence>
<dbReference type="CDD" id="cd04690">
    <property type="entry name" value="NUDIX_Hydrolase"/>
    <property type="match status" value="1"/>
</dbReference>
<dbReference type="RefSeq" id="WP_013397498.1">
    <property type="nucleotide sequence ID" value="NZ_CAKARO010000066.1"/>
</dbReference>
<evidence type="ECO:0000256" key="1">
    <source>
        <dbReference type="ARBA" id="ARBA00001946"/>
    </source>
</evidence>
<sequence>MVDEHSAIDTAQRIVHVSAVVIRNHAGHVLTVRKAASHGFMMPGGKPDAGESPLYTAVREVTEELGFAPDPAQMVYLGKFDAPALNESGFVVRAETFEYMPHPQEEKILEQLSPHAEIAELRWVDPAADYTDQAPLNTECIFPLICRISPGETPSVPL</sequence>